<accession>A0ABT6FH85</accession>
<protein>
    <submittedName>
        <fullName evidence="1">Uncharacterized protein</fullName>
    </submittedName>
</protein>
<dbReference type="EMBL" id="JARRAG010000002">
    <property type="protein sequence ID" value="MDG3006869.1"/>
    <property type="molecule type" value="Genomic_DNA"/>
</dbReference>
<evidence type="ECO:0000313" key="1">
    <source>
        <dbReference type="EMBL" id="MDG3006869.1"/>
    </source>
</evidence>
<gene>
    <name evidence="1" type="ORF">PZE19_24115</name>
</gene>
<name>A0ABT6FH85_9BACT</name>
<comment type="caution">
    <text evidence="1">The sequence shown here is derived from an EMBL/GenBank/DDBJ whole genome shotgun (WGS) entry which is preliminary data.</text>
</comment>
<organism evidence="1 2">
    <name type="scientific">Paludisphaera mucosa</name>
    <dbReference type="NCBI Taxonomy" id="3030827"/>
    <lineage>
        <taxon>Bacteria</taxon>
        <taxon>Pseudomonadati</taxon>
        <taxon>Planctomycetota</taxon>
        <taxon>Planctomycetia</taxon>
        <taxon>Isosphaerales</taxon>
        <taxon>Isosphaeraceae</taxon>
        <taxon>Paludisphaera</taxon>
    </lineage>
</organism>
<keyword evidence="2" id="KW-1185">Reference proteome</keyword>
<dbReference type="Proteomes" id="UP001216907">
    <property type="component" value="Unassembled WGS sequence"/>
</dbReference>
<sequence length="88" mass="9237">MKFRQFAGTSEDVFGCYLWLGASVDEEPSIPAGGPHPGSLDIEAAGQAVGDRDPPLEVCDVKIVPRITAGEDGAHSLRVASAQEVMRG</sequence>
<dbReference type="RefSeq" id="WP_277863160.1">
    <property type="nucleotide sequence ID" value="NZ_JARRAG010000002.1"/>
</dbReference>
<proteinExistence type="predicted"/>
<evidence type="ECO:0000313" key="2">
    <source>
        <dbReference type="Proteomes" id="UP001216907"/>
    </source>
</evidence>
<reference evidence="1 2" key="1">
    <citation type="submission" date="2023-03" db="EMBL/GenBank/DDBJ databases">
        <title>Paludisphaera mucosa sp. nov. a novel planctomycete from northern fen.</title>
        <authorList>
            <person name="Ivanova A."/>
        </authorList>
    </citation>
    <scope>NUCLEOTIDE SEQUENCE [LARGE SCALE GENOMIC DNA]</scope>
    <source>
        <strain evidence="1 2">Pla2</strain>
    </source>
</reference>